<accession>C7R2L5</accession>
<dbReference type="EMBL" id="CP001706">
    <property type="protein sequence ID" value="ACV10006.1"/>
    <property type="molecule type" value="Genomic_DNA"/>
</dbReference>
<dbReference type="HOGENOM" id="CLU_3080747_0_0_11"/>
<keyword evidence="2" id="KW-1185">Reference proteome</keyword>
<dbReference type="PROSITE" id="PS51257">
    <property type="entry name" value="PROKAR_LIPOPROTEIN"/>
    <property type="match status" value="1"/>
</dbReference>
<protein>
    <submittedName>
        <fullName evidence="1">Uncharacterized protein</fullName>
    </submittedName>
</protein>
<sequence length="52" mass="5449">MTRVVHDGLSLVAILGGACAPVVLTVNGKWVFLVDVQSFSHLCGNVRAVAPM</sequence>
<evidence type="ECO:0000313" key="2">
    <source>
        <dbReference type="Proteomes" id="UP000000628"/>
    </source>
</evidence>
<name>C7R2L5_JONDD</name>
<dbReference type="Proteomes" id="UP000000628">
    <property type="component" value="Chromosome"/>
</dbReference>
<organism evidence="1 2">
    <name type="scientific">Jonesia denitrificans (strain ATCC 14870 / DSM 20603 / BCRC 15368 / CIP 55.134 / JCM 11481 / NBRC 15587 / NCTC 10816 / Prevot 55134)</name>
    <name type="common">Listeria denitrificans</name>
    <dbReference type="NCBI Taxonomy" id="471856"/>
    <lineage>
        <taxon>Bacteria</taxon>
        <taxon>Bacillati</taxon>
        <taxon>Actinomycetota</taxon>
        <taxon>Actinomycetes</taxon>
        <taxon>Micrococcales</taxon>
        <taxon>Jonesiaceae</taxon>
        <taxon>Jonesia</taxon>
    </lineage>
</organism>
<evidence type="ECO:0000313" key="1">
    <source>
        <dbReference type="EMBL" id="ACV10006.1"/>
    </source>
</evidence>
<dbReference type="AlphaFoldDB" id="C7R2L5"/>
<reference evidence="1 2" key="1">
    <citation type="journal article" date="2009" name="Stand. Genomic Sci.">
        <title>Complete genome sequence of Jonesia denitrificans type strain (Prevot 55134).</title>
        <authorList>
            <person name="Pukall R."/>
            <person name="Gehrich-Schroter G."/>
            <person name="Lapidus A."/>
            <person name="Nolan M."/>
            <person name="Glavina Del Rio T."/>
            <person name="Lucas S."/>
            <person name="Chen F."/>
            <person name="Tice H."/>
            <person name="Pitluck S."/>
            <person name="Cheng J.F."/>
            <person name="Copeland A."/>
            <person name="Saunders E."/>
            <person name="Brettin T."/>
            <person name="Detter J.C."/>
            <person name="Bruce D."/>
            <person name="Goodwin L."/>
            <person name="Pati A."/>
            <person name="Ivanova N."/>
            <person name="Mavromatis K."/>
            <person name="Ovchinnikova G."/>
            <person name="Chen A."/>
            <person name="Palaniappan K."/>
            <person name="Land M."/>
            <person name="Hauser L."/>
            <person name="Chang Y.J."/>
            <person name="Jeffries C.D."/>
            <person name="Chain P."/>
            <person name="Goker M."/>
            <person name="Bristow J."/>
            <person name="Eisen J.A."/>
            <person name="Markowitz V."/>
            <person name="Hugenholtz P."/>
            <person name="Kyrpides N.C."/>
            <person name="Klenk H.P."/>
            <person name="Han C."/>
        </authorList>
    </citation>
    <scope>NUCLEOTIDE SEQUENCE [LARGE SCALE GENOMIC DNA]</scope>
    <source>
        <strain evidence="2">ATCC 14870 / DSM 20603 / BCRC 15368 / CIP 55.134 / JCM 11481 / NBRC 15587 / NCTC 10816 / Prevot 55134</strain>
    </source>
</reference>
<dbReference type="KEGG" id="jde:Jden_2372"/>
<gene>
    <name evidence="1" type="ordered locus">Jden_2372</name>
</gene>
<dbReference type="STRING" id="471856.Jden_2372"/>
<proteinExistence type="predicted"/>